<dbReference type="AlphaFoldDB" id="A0A1H3N1L8"/>
<evidence type="ECO:0000313" key="2">
    <source>
        <dbReference type="Proteomes" id="UP000183417"/>
    </source>
</evidence>
<dbReference type="RefSeq" id="WP_047219637.1">
    <property type="nucleotide sequence ID" value="NZ_CP065749.1"/>
</dbReference>
<dbReference type="GeneID" id="94689164"/>
<organism evidence="1 2">
    <name type="scientific">Delftia lacustris</name>
    <dbReference type="NCBI Taxonomy" id="558537"/>
    <lineage>
        <taxon>Bacteria</taxon>
        <taxon>Pseudomonadati</taxon>
        <taxon>Pseudomonadota</taxon>
        <taxon>Betaproteobacteria</taxon>
        <taxon>Burkholderiales</taxon>
        <taxon>Comamonadaceae</taxon>
        <taxon>Delftia</taxon>
    </lineage>
</organism>
<accession>A0A1H3N1L8</accession>
<sequence>MEIDSLMCVSTVHPDIVKPVRGLVCCCCGGSITGRQFHNQDTGHGLGDCCVEFVKPRTEDMERTYGVEGVHYLLDPLVLVRESEARGWTKWRISLRLTDRCGLLNAPDPEKRPAFPRLQSDPALLRSLQAQMPWNVSSIVRKDGVWGILFEVPFATVESERGKVDPQDPWYLSLPLQEEKSSQILRAFPKLAIAYPGVQFAVPDREHVELGRTTVWAFVPRGLLDALQRFDLIGALHQL</sequence>
<reference evidence="1 2" key="1">
    <citation type="submission" date="2016-10" db="EMBL/GenBank/DDBJ databases">
        <authorList>
            <person name="de Groot N.N."/>
        </authorList>
    </citation>
    <scope>NUCLEOTIDE SEQUENCE [LARGE SCALE GENOMIC DNA]</scope>
    <source>
        <strain evidence="1 2">LMG 24775</strain>
    </source>
</reference>
<name>A0A1H3N1L8_9BURK</name>
<gene>
    <name evidence="1" type="ORF">SAMN05421547_108128</name>
</gene>
<dbReference type="Proteomes" id="UP000183417">
    <property type="component" value="Unassembled WGS sequence"/>
</dbReference>
<protein>
    <submittedName>
        <fullName evidence="1">Uncharacterized protein</fullName>
    </submittedName>
</protein>
<evidence type="ECO:0000313" key="1">
    <source>
        <dbReference type="EMBL" id="SDY82620.1"/>
    </source>
</evidence>
<dbReference type="EMBL" id="FNPE01000008">
    <property type="protein sequence ID" value="SDY82620.1"/>
    <property type="molecule type" value="Genomic_DNA"/>
</dbReference>
<proteinExistence type="predicted"/>